<dbReference type="Proteomes" id="UP000029738">
    <property type="component" value="Unassembled WGS sequence"/>
</dbReference>
<evidence type="ECO:0000256" key="1">
    <source>
        <dbReference type="SAM" id="Phobius"/>
    </source>
</evidence>
<gene>
    <name evidence="3" type="ORF">DA73_0209580</name>
    <name evidence="2" type="ORF">DA73_0400000715</name>
</gene>
<evidence type="ECO:0000313" key="3">
    <source>
        <dbReference type="EMBL" id="KIE11898.1"/>
    </source>
</evidence>
<feature type="transmembrane region" description="Helical" evidence="1">
    <location>
        <begin position="147"/>
        <end position="171"/>
    </location>
</feature>
<comment type="caution">
    <text evidence="3">The sequence shown here is derived from an EMBL/GenBank/DDBJ whole genome shotgun (WGS) entry which is preliminary data.</text>
</comment>
<dbReference type="STRING" id="1479485.DA73_0209580"/>
<keyword evidence="1" id="KW-1133">Transmembrane helix</keyword>
<dbReference type="PANTHER" id="PTHR36832:SF2">
    <property type="entry name" value="INTEGRAL MEMBRANE PROTEIN"/>
    <property type="match status" value="1"/>
</dbReference>
<protein>
    <submittedName>
        <fullName evidence="3">ABC transporter permease</fullName>
    </submittedName>
</protein>
<keyword evidence="1" id="KW-0472">Membrane</keyword>
<dbReference type="RefSeq" id="WP_038081807.1">
    <property type="nucleotide sequence ID" value="NZ_JHEG04000001.1"/>
</dbReference>
<name>A0A0C1R887_9CYAN</name>
<reference evidence="3" key="1">
    <citation type="journal article" date="2015" name="Genome Announc.">
        <title>Draft Genome Sequence of Tolypothrix boutellei Strain VB521301.</title>
        <authorList>
            <person name="Chandrababunaidu M.M."/>
            <person name="Singh D."/>
            <person name="Sen D."/>
            <person name="Bhan S."/>
            <person name="Das S."/>
            <person name="Gupta A."/>
            <person name="Adhikary S.P."/>
            <person name="Tripathy S."/>
        </authorList>
    </citation>
    <scope>NUCLEOTIDE SEQUENCE</scope>
    <source>
        <strain evidence="3">VB521301</strain>
    </source>
</reference>
<keyword evidence="4" id="KW-1185">Reference proteome</keyword>
<dbReference type="InterPro" id="IPR010390">
    <property type="entry name" value="ABC-2_transporter-like"/>
</dbReference>
<feature type="transmembrane region" description="Helical" evidence="1">
    <location>
        <begin position="60"/>
        <end position="77"/>
    </location>
</feature>
<dbReference type="PANTHER" id="PTHR36832">
    <property type="entry name" value="SLR1174 PROTEIN-RELATED"/>
    <property type="match status" value="1"/>
</dbReference>
<keyword evidence="1" id="KW-0812">Transmembrane</keyword>
<dbReference type="EMBL" id="JHEG02000037">
    <property type="protein sequence ID" value="KIE11898.1"/>
    <property type="molecule type" value="Genomic_DNA"/>
</dbReference>
<evidence type="ECO:0000313" key="4">
    <source>
        <dbReference type="Proteomes" id="UP000029738"/>
    </source>
</evidence>
<evidence type="ECO:0000313" key="2">
    <source>
        <dbReference type="EMBL" id="KAF3884182.1"/>
    </source>
</evidence>
<feature type="transmembrane region" description="Helical" evidence="1">
    <location>
        <begin position="183"/>
        <end position="205"/>
    </location>
</feature>
<dbReference type="EMBL" id="JHEG04000001">
    <property type="protein sequence ID" value="KAF3884182.1"/>
    <property type="molecule type" value="Genomic_DNA"/>
</dbReference>
<accession>A0A0C1R887</accession>
<dbReference type="AlphaFoldDB" id="A0A0C1R887"/>
<reference evidence="2" key="2">
    <citation type="submission" date="2019-11" db="EMBL/GenBank/DDBJ databases">
        <title>Improved Assembly of Tolypothrix boutellei genome.</title>
        <authorList>
            <person name="Sarangi A.N."/>
            <person name="Mukherjee M."/>
            <person name="Ghosh S."/>
            <person name="Singh D."/>
            <person name="Das A."/>
            <person name="Kant S."/>
            <person name="Prusty A."/>
            <person name="Tripathy S."/>
        </authorList>
    </citation>
    <scope>NUCLEOTIDE SEQUENCE</scope>
    <source>
        <strain evidence="2">VB521301</strain>
    </source>
</reference>
<dbReference type="OrthoDB" id="8582979at2"/>
<dbReference type="Pfam" id="PF06182">
    <property type="entry name" value="ABC2_membrane_6"/>
    <property type="match status" value="1"/>
</dbReference>
<feature type="transmembrane region" description="Helical" evidence="1">
    <location>
        <begin position="238"/>
        <end position="260"/>
    </location>
</feature>
<feature type="transmembrane region" description="Helical" evidence="1">
    <location>
        <begin position="116"/>
        <end position="135"/>
    </location>
</feature>
<organism evidence="3">
    <name type="scientific">Tolypothrix bouteillei VB521301</name>
    <dbReference type="NCBI Taxonomy" id="1479485"/>
    <lineage>
        <taxon>Bacteria</taxon>
        <taxon>Bacillati</taxon>
        <taxon>Cyanobacteriota</taxon>
        <taxon>Cyanophyceae</taxon>
        <taxon>Nostocales</taxon>
        <taxon>Tolypothrichaceae</taxon>
        <taxon>Tolypothrix</taxon>
    </lineage>
</organism>
<sequence>MKAYWSLFVARFALLLQYRTAALAGVGTQLFWGFVKVMVLEAFFTHAISAQPMTLREATGYVWLGQAFLIAIVPWGGDREIQELIRSGGVGYDLLRPTDLYNYWLARALALRTAPLILRGIPLLSITILLFPILGFSERSLFLPSSFAAGVAFFLSFIGAILLSSAITMLLTVSMMWTISGEGINSVLPTLISIFSGMIIPLPLFPEWLKPFLNFLPFSGLLDKPFRLFTGNLPPNELFNVLLHQFFWIVVIIIFGRFLVNYGVKKLVIQGG</sequence>
<proteinExistence type="predicted"/>